<name>A0A1E3NSU7_9ASCO</name>
<evidence type="ECO:0000313" key="2">
    <source>
        <dbReference type="Proteomes" id="UP000094455"/>
    </source>
</evidence>
<accession>A0A1E3NSU7</accession>
<dbReference type="RefSeq" id="XP_019020243.1">
    <property type="nucleotide sequence ID" value="XM_019165106.1"/>
</dbReference>
<organism evidence="1 2">
    <name type="scientific">Pichia membranifaciens NRRL Y-2026</name>
    <dbReference type="NCBI Taxonomy" id="763406"/>
    <lineage>
        <taxon>Eukaryota</taxon>
        <taxon>Fungi</taxon>
        <taxon>Dikarya</taxon>
        <taxon>Ascomycota</taxon>
        <taxon>Saccharomycotina</taxon>
        <taxon>Pichiomycetes</taxon>
        <taxon>Pichiales</taxon>
        <taxon>Pichiaceae</taxon>
        <taxon>Pichia</taxon>
    </lineage>
</organism>
<reference evidence="1 2" key="1">
    <citation type="journal article" date="2016" name="Proc. Natl. Acad. Sci. U.S.A.">
        <title>Comparative genomics of biotechnologically important yeasts.</title>
        <authorList>
            <person name="Riley R."/>
            <person name="Haridas S."/>
            <person name="Wolfe K.H."/>
            <person name="Lopes M.R."/>
            <person name="Hittinger C.T."/>
            <person name="Goeker M."/>
            <person name="Salamov A.A."/>
            <person name="Wisecaver J.H."/>
            <person name="Long T.M."/>
            <person name="Calvey C.H."/>
            <person name="Aerts A.L."/>
            <person name="Barry K.W."/>
            <person name="Choi C."/>
            <person name="Clum A."/>
            <person name="Coughlan A.Y."/>
            <person name="Deshpande S."/>
            <person name="Douglass A.P."/>
            <person name="Hanson S.J."/>
            <person name="Klenk H.-P."/>
            <person name="LaButti K.M."/>
            <person name="Lapidus A."/>
            <person name="Lindquist E.A."/>
            <person name="Lipzen A.M."/>
            <person name="Meier-Kolthoff J.P."/>
            <person name="Ohm R.A."/>
            <person name="Otillar R.P."/>
            <person name="Pangilinan J.L."/>
            <person name="Peng Y."/>
            <person name="Rokas A."/>
            <person name="Rosa C.A."/>
            <person name="Scheuner C."/>
            <person name="Sibirny A.A."/>
            <person name="Slot J.C."/>
            <person name="Stielow J.B."/>
            <person name="Sun H."/>
            <person name="Kurtzman C.P."/>
            <person name="Blackwell M."/>
            <person name="Grigoriev I.V."/>
            <person name="Jeffries T.W."/>
        </authorList>
    </citation>
    <scope>NUCLEOTIDE SEQUENCE [LARGE SCALE GENOMIC DNA]</scope>
    <source>
        <strain evidence="1 2">NRRL Y-2026</strain>
    </source>
</reference>
<dbReference type="Proteomes" id="UP000094455">
    <property type="component" value="Unassembled WGS sequence"/>
</dbReference>
<dbReference type="AlphaFoldDB" id="A0A1E3NSU7"/>
<dbReference type="EMBL" id="KV454001">
    <property type="protein sequence ID" value="ODQ49130.1"/>
    <property type="molecule type" value="Genomic_DNA"/>
</dbReference>
<gene>
    <name evidence="1" type="ORF">PICMEDRAFT_95804</name>
</gene>
<proteinExistence type="predicted"/>
<keyword evidence="2" id="KW-1185">Reference proteome</keyword>
<evidence type="ECO:0000313" key="1">
    <source>
        <dbReference type="EMBL" id="ODQ49130.1"/>
    </source>
</evidence>
<sequence>MLLAAHGGPATRSLWGTFVAPPHAAAVCTPPASQFISWLACLEFLRACAAPVQRLAKECHKCTACHCRHERAGPARRVRHRRPEIPSPRRIAPERSAYISVGNARSLCCN</sequence>
<protein>
    <submittedName>
        <fullName evidence="1">Uncharacterized protein</fullName>
    </submittedName>
</protein>
<dbReference type="GeneID" id="30181793"/>